<dbReference type="PROSITE" id="PS51401">
    <property type="entry name" value="CHORD"/>
    <property type="match status" value="2"/>
</dbReference>
<dbReference type="EMBL" id="WIUZ02000002">
    <property type="protein sequence ID" value="KAF9791163.1"/>
    <property type="molecule type" value="Genomic_DNA"/>
</dbReference>
<dbReference type="Proteomes" id="UP000736335">
    <property type="component" value="Unassembled WGS sequence"/>
</dbReference>
<evidence type="ECO:0000313" key="7">
    <source>
        <dbReference type="EMBL" id="KAF9791163.1"/>
    </source>
</evidence>
<dbReference type="InterPro" id="IPR007051">
    <property type="entry name" value="CHORD_dom"/>
</dbReference>
<comment type="caution">
    <text evidence="7">The sequence shown here is derived from an EMBL/GenBank/DDBJ whole genome shotgun (WGS) entry which is preliminary data.</text>
</comment>
<dbReference type="PANTHER" id="PTHR46983">
    <property type="entry name" value="CYSTEINE AND HISTIDINE-RICH DOMAIN-CONTAINING PROTEIN 1"/>
    <property type="match status" value="1"/>
</dbReference>
<dbReference type="InterPro" id="IPR007052">
    <property type="entry name" value="CS_dom"/>
</dbReference>
<evidence type="ECO:0000313" key="8">
    <source>
        <dbReference type="Proteomes" id="UP000736335"/>
    </source>
</evidence>
<keyword evidence="8" id="KW-1185">Reference proteome</keyword>
<evidence type="ECO:0000256" key="1">
    <source>
        <dbReference type="ARBA" id="ARBA00022723"/>
    </source>
</evidence>
<evidence type="ECO:0000259" key="6">
    <source>
        <dbReference type="PROSITE" id="PS51401"/>
    </source>
</evidence>
<evidence type="ECO:0000256" key="3">
    <source>
        <dbReference type="ARBA" id="ARBA00022833"/>
    </source>
</evidence>
<feature type="domain" description="CHORD" evidence="6">
    <location>
        <begin position="4"/>
        <end position="66"/>
    </location>
</feature>
<dbReference type="SUPFAM" id="SSF49764">
    <property type="entry name" value="HSP20-like chaperones"/>
    <property type="match status" value="1"/>
</dbReference>
<dbReference type="PROSITE" id="PS51203">
    <property type="entry name" value="CS"/>
    <property type="match status" value="1"/>
</dbReference>
<dbReference type="Pfam" id="PF04969">
    <property type="entry name" value="CS"/>
    <property type="match status" value="1"/>
</dbReference>
<reference evidence="7" key="1">
    <citation type="journal article" date="2020" name="Nat. Commun.">
        <title>Large-scale genome sequencing of mycorrhizal fungi provides insights into the early evolution of symbiotic traits.</title>
        <authorList>
            <person name="Miyauchi S."/>
            <person name="Kiss E."/>
            <person name="Kuo A."/>
            <person name="Drula E."/>
            <person name="Kohler A."/>
            <person name="Sanchez-Garcia M."/>
            <person name="Morin E."/>
            <person name="Andreopoulos B."/>
            <person name="Barry K.W."/>
            <person name="Bonito G."/>
            <person name="Buee M."/>
            <person name="Carver A."/>
            <person name="Chen C."/>
            <person name="Cichocki N."/>
            <person name="Clum A."/>
            <person name="Culley D."/>
            <person name="Crous P.W."/>
            <person name="Fauchery L."/>
            <person name="Girlanda M."/>
            <person name="Hayes R.D."/>
            <person name="Keri Z."/>
            <person name="LaButti K."/>
            <person name="Lipzen A."/>
            <person name="Lombard V."/>
            <person name="Magnuson J."/>
            <person name="Maillard F."/>
            <person name="Murat C."/>
            <person name="Nolan M."/>
            <person name="Ohm R.A."/>
            <person name="Pangilinan J."/>
            <person name="Pereira M.F."/>
            <person name="Perotto S."/>
            <person name="Peter M."/>
            <person name="Pfister S."/>
            <person name="Riley R."/>
            <person name="Sitrit Y."/>
            <person name="Stielow J.B."/>
            <person name="Szollosi G."/>
            <person name="Zifcakova L."/>
            <person name="Stursova M."/>
            <person name="Spatafora J.W."/>
            <person name="Tedersoo L."/>
            <person name="Vaario L.M."/>
            <person name="Yamada A."/>
            <person name="Yan M."/>
            <person name="Wang P."/>
            <person name="Xu J."/>
            <person name="Bruns T."/>
            <person name="Baldrian P."/>
            <person name="Vilgalys R."/>
            <person name="Dunand C."/>
            <person name="Henrissat B."/>
            <person name="Grigoriev I.V."/>
            <person name="Hibbett D."/>
            <person name="Nagy L.G."/>
            <person name="Martin F.M."/>
        </authorList>
    </citation>
    <scope>NUCLEOTIDE SEQUENCE</scope>
    <source>
        <strain evidence="7">UH-Tt-Lm1</strain>
    </source>
</reference>
<dbReference type="AlphaFoldDB" id="A0A9P6LBE0"/>
<organism evidence="7 8">
    <name type="scientific">Thelephora terrestris</name>
    <dbReference type="NCBI Taxonomy" id="56493"/>
    <lineage>
        <taxon>Eukaryota</taxon>
        <taxon>Fungi</taxon>
        <taxon>Dikarya</taxon>
        <taxon>Basidiomycota</taxon>
        <taxon>Agaricomycotina</taxon>
        <taxon>Agaricomycetes</taxon>
        <taxon>Thelephorales</taxon>
        <taxon>Thelephoraceae</taxon>
        <taxon>Thelephora</taxon>
    </lineage>
</organism>
<dbReference type="InterPro" id="IPR039790">
    <property type="entry name" value="CHRD1"/>
</dbReference>
<dbReference type="PANTHER" id="PTHR46983:SF3">
    <property type="entry name" value="CHPADIPLOID STATE MAINTENANCE PROTEIN CHPA"/>
    <property type="match status" value="1"/>
</dbReference>
<gene>
    <name evidence="7" type="ORF">BJ322DRAFT_1104826</name>
</gene>
<reference evidence="7" key="2">
    <citation type="submission" date="2020-11" db="EMBL/GenBank/DDBJ databases">
        <authorList>
            <consortium name="DOE Joint Genome Institute"/>
            <person name="Kuo A."/>
            <person name="Miyauchi S."/>
            <person name="Kiss E."/>
            <person name="Drula E."/>
            <person name="Kohler A."/>
            <person name="Sanchez-Garcia M."/>
            <person name="Andreopoulos B."/>
            <person name="Barry K.W."/>
            <person name="Bonito G."/>
            <person name="Buee M."/>
            <person name="Carver A."/>
            <person name="Chen C."/>
            <person name="Cichocki N."/>
            <person name="Clum A."/>
            <person name="Culley D."/>
            <person name="Crous P.W."/>
            <person name="Fauchery L."/>
            <person name="Girlanda M."/>
            <person name="Hayes R."/>
            <person name="Keri Z."/>
            <person name="Labutti K."/>
            <person name="Lipzen A."/>
            <person name="Lombard V."/>
            <person name="Magnuson J."/>
            <person name="Maillard F."/>
            <person name="Morin E."/>
            <person name="Murat C."/>
            <person name="Nolan M."/>
            <person name="Ohm R."/>
            <person name="Pangilinan J."/>
            <person name="Pereira M."/>
            <person name="Perotto S."/>
            <person name="Peter M."/>
            <person name="Riley R."/>
            <person name="Sitrit Y."/>
            <person name="Stielow B."/>
            <person name="Szollosi G."/>
            <person name="Zifcakova L."/>
            <person name="Stursova M."/>
            <person name="Spatafora J.W."/>
            <person name="Tedersoo L."/>
            <person name="Vaario L.-M."/>
            <person name="Yamada A."/>
            <person name="Yan M."/>
            <person name="Wang P."/>
            <person name="Xu J."/>
            <person name="Bruns T."/>
            <person name="Baldrian P."/>
            <person name="Vilgalys R."/>
            <person name="Henrissat B."/>
            <person name="Grigoriev I.V."/>
            <person name="Hibbett D."/>
            <person name="Nagy L.G."/>
            <person name="Martin F.M."/>
        </authorList>
    </citation>
    <scope>NUCLEOTIDE SEQUENCE</scope>
    <source>
        <strain evidence="7">UH-Tt-Lm1</strain>
    </source>
</reference>
<keyword evidence="2" id="KW-0677">Repeat</keyword>
<dbReference type="GO" id="GO:0046872">
    <property type="term" value="F:metal ion binding"/>
    <property type="evidence" value="ECO:0007669"/>
    <property type="project" value="UniProtKB-KW"/>
</dbReference>
<feature type="domain" description="CHORD" evidence="6">
    <location>
        <begin position="137"/>
        <end position="202"/>
    </location>
</feature>
<keyword evidence="1" id="KW-0479">Metal-binding</keyword>
<sequence length="379" mass="41752">MTRCARKGCGKEYDKDANTEENCSYHPGDPVFHEGLKSWSCCNTVNKPVLEFDQFMQISGCAVGSHLEHIPQNQAPKPTQSAASLTLTSSAGGKESYSTRPSEPSPKLVGGTSTPKQEPVVIEEDDPTVVVTPGTQCKRQGCHATYVSDAESREGDGPGTVCTYHPRPPIFHEGSKGYLCCKRRVLEFDEFLKIGGCAHGRHLFAPKSNPSTTEEFTDCRIDHYQTPANVNVSVFAKQVDKERSTIIFESEKIHIDLYLPAGKRFKRSLDLFGAIDPDTSSFRVLGTKVRQKCSNPAFISKALPPRRFVTFLHLVIGKVPNRVELNLKKSDGRSWTLLEKTTQDLGGFQLTFGVGGRTGTIGAKEIIVDPSIQQQFKSQ</sequence>
<evidence type="ECO:0000256" key="2">
    <source>
        <dbReference type="ARBA" id="ARBA00022737"/>
    </source>
</evidence>
<name>A0A9P6LBE0_9AGAM</name>
<dbReference type="CDD" id="cd06466">
    <property type="entry name" value="p23_CS_SGT1_like"/>
    <property type="match status" value="1"/>
</dbReference>
<dbReference type="Gene3D" id="4.10.1130.20">
    <property type="match status" value="2"/>
</dbReference>
<protein>
    <submittedName>
        <fullName evidence="7">Chord-domain-containing protein</fullName>
    </submittedName>
</protein>
<dbReference type="OrthoDB" id="1898560at2759"/>
<evidence type="ECO:0000259" key="5">
    <source>
        <dbReference type="PROSITE" id="PS51203"/>
    </source>
</evidence>
<keyword evidence="3" id="KW-0862">Zinc</keyword>
<feature type="region of interest" description="Disordered" evidence="4">
    <location>
        <begin position="89"/>
        <end position="123"/>
    </location>
</feature>
<dbReference type="Pfam" id="PF04968">
    <property type="entry name" value="CHORD"/>
    <property type="match status" value="2"/>
</dbReference>
<feature type="domain" description="CS" evidence="5">
    <location>
        <begin position="216"/>
        <end position="339"/>
    </location>
</feature>
<proteinExistence type="predicted"/>
<dbReference type="InterPro" id="IPR008978">
    <property type="entry name" value="HSP20-like_chaperone"/>
</dbReference>
<dbReference type="Gene3D" id="2.60.40.790">
    <property type="match status" value="1"/>
</dbReference>
<evidence type="ECO:0000256" key="4">
    <source>
        <dbReference type="SAM" id="MobiDB-lite"/>
    </source>
</evidence>
<accession>A0A9P6LBE0</accession>